<proteinExistence type="predicted"/>
<sequence>MAGAIAKMDKFSGEPEIFTDLIFGFTEEFVEDSSDSSSWSCSSNLDLDDGAIIDEDGDDENASILEESKAFWESQEDLLLTTLCRTTSVETKIRQATKEALRDISLVGVNCACEKMIGNSCGSCLQKEISNRLRIEGYNCFICKSKWRKSPEMPSGEHSYLEVVQNSPSAKGEVKIIIELNFRAQFEMARASEEYNRLINRLPEVFVGKIGRLLNLVKILCAASKKCMKERKMHMAPWRKHKYMLAKWHGSPDQPKVEPILSPISYIDRPTRPRASMLTFDLVDSLQGLHCTTMIKVV</sequence>
<dbReference type="AlphaFoldDB" id="A0ABD2YTL9"/>
<reference evidence="1 2" key="1">
    <citation type="submission" date="2024-11" db="EMBL/GenBank/DDBJ databases">
        <title>A near-complete genome assembly of Cinchona calisaya.</title>
        <authorList>
            <person name="Lian D.C."/>
            <person name="Zhao X.W."/>
            <person name="Wei L."/>
        </authorList>
    </citation>
    <scope>NUCLEOTIDE SEQUENCE [LARGE SCALE GENOMIC DNA]</scope>
    <source>
        <tissue evidence="1">Nenye</tissue>
    </source>
</reference>
<evidence type="ECO:0000313" key="2">
    <source>
        <dbReference type="Proteomes" id="UP001630127"/>
    </source>
</evidence>
<dbReference type="NCBIfam" id="TIGR01615">
    <property type="entry name" value="A_thal_3542"/>
    <property type="match status" value="1"/>
</dbReference>
<organism evidence="1 2">
    <name type="scientific">Cinchona calisaya</name>
    <dbReference type="NCBI Taxonomy" id="153742"/>
    <lineage>
        <taxon>Eukaryota</taxon>
        <taxon>Viridiplantae</taxon>
        <taxon>Streptophyta</taxon>
        <taxon>Embryophyta</taxon>
        <taxon>Tracheophyta</taxon>
        <taxon>Spermatophyta</taxon>
        <taxon>Magnoliopsida</taxon>
        <taxon>eudicotyledons</taxon>
        <taxon>Gunneridae</taxon>
        <taxon>Pentapetalae</taxon>
        <taxon>asterids</taxon>
        <taxon>lamiids</taxon>
        <taxon>Gentianales</taxon>
        <taxon>Rubiaceae</taxon>
        <taxon>Cinchonoideae</taxon>
        <taxon>Cinchoneae</taxon>
        <taxon>Cinchona</taxon>
    </lineage>
</organism>
<protein>
    <submittedName>
        <fullName evidence="1">Uncharacterized protein</fullName>
    </submittedName>
</protein>
<dbReference type="InterPro" id="IPR006502">
    <property type="entry name" value="PDDEXK-like"/>
</dbReference>
<dbReference type="PANTHER" id="PTHR31579:SF58">
    <property type="entry name" value="PLANT-SPECIFIC DOMAIN TIGR01615 FAMILY PROTEIN"/>
    <property type="match status" value="1"/>
</dbReference>
<gene>
    <name evidence="1" type="ORF">ACH5RR_028751</name>
</gene>
<accession>A0ABD2YTL9</accession>
<keyword evidence="2" id="KW-1185">Reference proteome</keyword>
<name>A0ABD2YTL9_9GENT</name>
<dbReference type="EMBL" id="JBJUIK010000012">
    <property type="protein sequence ID" value="KAL3509350.1"/>
    <property type="molecule type" value="Genomic_DNA"/>
</dbReference>
<comment type="caution">
    <text evidence="1">The sequence shown here is derived from an EMBL/GenBank/DDBJ whole genome shotgun (WGS) entry which is preliminary data.</text>
</comment>
<evidence type="ECO:0000313" key="1">
    <source>
        <dbReference type="EMBL" id="KAL3509350.1"/>
    </source>
</evidence>
<dbReference type="PANTHER" id="PTHR31579">
    <property type="entry name" value="OS03G0796600 PROTEIN"/>
    <property type="match status" value="1"/>
</dbReference>
<dbReference type="Pfam" id="PF04720">
    <property type="entry name" value="PDDEXK_6"/>
    <property type="match status" value="1"/>
</dbReference>
<dbReference type="Proteomes" id="UP001630127">
    <property type="component" value="Unassembled WGS sequence"/>
</dbReference>